<dbReference type="AlphaFoldDB" id="A0A379LP38"/>
<name>A0A379LP38_9GAMM</name>
<gene>
    <name evidence="3" type="primary">birA</name>
    <name evidence="3" type="ORF">NCTC10526_01925</name>
</gene>
<organism evidence="3 4">
    <name type="scientific">Psychrobacter phenylpyruvicus</name>
    <dbReference type="NCBI Taxonomy" id="29432"/>
    <lineage>
        <taxon>Bacteria</taxon>
        <taxon>Pseudomonadati</taxon>
        <taxon>Pseudomonadota</taxon>
        <taxon>Gammaproteobacteria</taxon>
        <taxon>Moraxellales</taxon>
        <taxon>Moraxellaceae</taxon>
        <taxon>Psychrobacter</taxon>
    </lineage>
</organism>
<dbReference type="EMBL" id="UGVC01000001">
    <property type="protein sequence ID" value="SUD91562.1"/>
    <property type="molecule type" value="Genomic_DNA"/>
</dbReference>
<dbReference type="SUPFAM" id="SSF55681">
    <property type="entry name" value="Class II aaRS and biotin synthetases"/>
    <property type="match status" value="1"/>
</dbReference>
<dbReference type="Gene3D" id="3.30.930.10">
    <property type="entry name" value="Bira Bifunctional Protein, Domain 2"/>
    <property type="match status" value="1"/>
</dbReference>
<dbReference type="PANTHER" id="PTHR12835">
    <property type="entry name" value="BIOTIN PROTEIN LIGASE"/>
    <property type="match status" value="1"/>
</dbReference>
<evidence type="ECO:0000313" key="4">
    <source>
        <dbReference type="Proteomes" id="UP000254123"/>
    </source>
</evidence>
<evidence type="ECO:0000313" key="3">
    <source>
        <dbReference type="EMBL" id="SUD91562.1"/>
    </source>
</evidence>
<keyword evidence="4" id="KW-1185">Reference proteome</keyword>
<dbReference type="Proteomes" id="UP000254123">
    <property type="component" value="Unassembled WGS sequence"/>
</dbReference>
<dbReference type="InterPro" id="IPR004408">
    <property type="entry name" value="Biotin_CoA_COase_ligase"/>
</dbReference>
<evidence type="ECO:0000259" key="2">
    <source>
        <dbReference type="Pfam" id="PF03099"/>
    </source>
</evidence>
<dbReference type="PANTHER" id="PTHR12835:SF5">
    <property type="entry name" value="BIOTIN--PROTEIN LIGASE"/>
    <property type="match status" value="1"/>
</dbReference>
<dbReference type="InterPro" id="IPR004143">
    <property type="entry name" value="BPL_LPL_catalytic"/>
</dbReference>
<sequence>MYTHTPQSSQPITHHHLAVCGSTNNELIQSLAQQKIDSNQPYLLTASQQTAGRGQRARTWQSPIGNIYLSLYHPLSVPISGLLSLVVGFHLTRLPIIQQINRQRRAVNLPPIGVKWANDIGYYAADETSDKSDLEYNNFRKLAGILIEPVWVDNQITGVVVGVGINIETAPVLCEVTKEGMEYQAVSLTQIINETEQALISQSHIFQTHIAQEAAQEANSALDTQAQNKTAYYQAGQSIVALPRPKAEDLYLAVSATILRAIHQFISFKQQAYSLPSFISDYQSVNVLAGRQVQITQQPLKEANQSALEAAKPVVIQGEVMGLNEDGSLQLKTGFDEQIIKIYTGTIRII</sequence>
<accession>A0A379LP38</accession>
<dbReference type="STRING" id="1123034.GCA_000685805_00162"/>
<keyword evidence="1" id="KW-0436">Ligase</keyword>
<proteinExistence type="predicted"/>
<dbReference type="NCBIfam" id="TIGR00121">
    <property type="entry name" value="birA_ligase"/>
    <property type="match status" value="1"/>
</dbReference>
<reference evidence="3 4" key="1">
    <citation type="submission" date="2018-06" db="EMBL/GenBank/DDBJ databases">
        <authorList>
            <consortium name="Pathogen Informatics"/>
            <person name="Doyle S."/>
        </authorList>
    </citation>
    <scope>NUCLEOTIDE SEQUENCE [LARGE SCALE GENOMIC DNA]</scope>
    <source>
        <strain evidence="3 4">NCTC10526</strain>
    </source>
</reference>
<protein>
    <submittedName>
        <fullName evidence="3">Bifunctional protein BirA</fullName>
    </submittedName>
</protein>
<evidence type="ECO:0000256" key="1">
    <source>
        <dbReference type="ARBA" id="ARBA00022598"/>
    </source>
</evidence>
<dbReference type="GO" id="GO:0004077">
    <property type="term" value="F:biotin--[biotin carboxyl-carrier protein] ligase activity"/>
    <property type="evidence" value="ECO:0007669"/>
    <property type="project" value="InterPro"/>
</dbReference>
<dbReference type="GO" id="GO:0005737">
    <property type="term" value="C:cytoplasm"/>
    <property type="evidence" value="ECO:0007669"/>
    <property type="project" value="TreeGrafter"/>
</dbReference>
<dbReference type="Pfam" id="PF03099">
    <property type="entry name" value="BPL_LplA_LipB"/>
    <property type="match status" value="1"/>
</dbReference>
<feature type="domain" description="BPL/LPL catalytic" evidence="2">
    <location>
        <begin position="40"/>
        <end position="166"/>
    </location>
</feature>
<dbReference type="InterPro" id="IPR045864">
    <property type="entry name" value="aa-tRNA-synth_II/BPL/LPL"/>
</dbReference>
<dbReference type="RefSeq" id="WP_028857851.1">
    <property type="nucleotide sequence ID" value="NZ_CAJHAQ010000001.1"/>
</dbReference>